<feature type="region of interest" description="Disordered" evidence="1">
    <location>
        <begin position="1"/>
        <end position="20"/>
    </location>
</feature>
<name>A0A6V8L6F2_9ACTN</name>
<feature type="compositionally biased region" description="Basic and acidic residues" evidence="1">
    <location>
        <begin position="1"/>
        <end position="12"/>
    </location>
</feature>
<reference evidence="2 3" key="1">
    <citation type="submission" date="2020-03" db="EMBL/GenBank/DDBJ databases">
        <title>Whole genome shotgun sequence of Phytohabitans rumicis NBRC 108638.</title>
        <authorList>
            <person name="Komaki H."/>
            <person name="Tamura T."/>
        </authorList>
    </citation>
    <scope>NUCLEOTIDE SEQUENCE [LARGE SCALE GENOMIC DNA]</scope>
    <source>
        <strain evidence="2 3">NBRC 108638</strain>
    </source>
</reference>
<evidence type="ECO:0000256" key="1">
    <source>
        <dbReference type="SAM" id="MobiDB-lite"/>
    </source>
</evidence>
<protein>
    <submittedName>
        <fullName evidence="2">Uncharacterized protein</fullName>
    </submittedName>
</protein>
<proteinExistence type="predicted"/>
<dbReference type="RefSeq" id="WP_173079602.1">
    <property type="nucleotide sequence ID" value="NZ_BAABJB010000005.1"/>
</dbReference>
<accession>A0A6V8L6F2</accession>
<evidence type="ECO:0000313" key="3">
    <source>
        <dbReference type="Proteomes" id="UP000482960"/>
    </source>
</evidence>
<dbReference type="EMBL" id="BLPG01000001">
    <property type="protein sequence ID" value="GFJ92812.1"/>
    <property type="molecule type" value="Genomic_DNA"/>
</dbReference>
<sequence>MRAAERVDREGGGPDPGYDGGWQARVAALRRLFTIGTAVPPGARAELLAIKDALGVPIPVPHRSEQPGMIDRPDRNRLPIGLAGHPVVDVFGCPHGRCDRWWRNRPGTPPARCELYGGQLTLSP</sequence>
<comment type="caution">
    <text evidence="2">The sequence shown here is derived from an EMBL/GenBank/DDBJ whole genome shotgun (WGS) entry which is preliminary data.</text>
</comment>
<gene>
    <name evidence="2" type="ORF">Prum_064540</name>
</gene>
<organism evidence="2 3">
    <name type="scientific">Phytohabitans rumicis</name>
    <dbReference type="NCBI Taxonomy" id="1076125"/>
    <lineage>
        <taxon>Bacteria</taxon>
        <taxon>Bacillati</taxon>
        <taxon>Actinomycetota</taxon>
        <taxon>Actinomycetes</taxon>
        <taxon>Micromonosporales</taxon>
        <taxon>Micromonosporaceae</taxon>
    </lineage>
</organism>
<evidence type="ECO:0000313" key="2">
    <source>
        <dbReference type="EMBL" id="GFJ92812.1"/>
    </source>
</evidence>
<dbReference type="Proteomes" id="UP000482960">
    <property type="component" value="Unassembled WGS sequence"/>
</dbReference>
<keyword evidence="3" id="KW-1185">Reference proteome</keyword>
<reference evidence="2 3" key="2">
    <citation type="submission" date="2020-03" db="EMBL/GenBank/DDBJ databases">
        <authorList>
            <person name="Ichikawa N."/>
            <person name="Kimura A."/>
            <person name="Kitahashi Y."/>
            <person name="Uohara A."/>
        </authorList>
    </citation>
    <scope>NUCLEOTIDE SEQUENCE [LARGE SCALE GENOMIC DNA]</scope>
    <source>
        <strain evidence="2 3">NBRC 108638</strain>
    </source>
</reference>
<dbReference type="AlphaFoldDB" id="A0A6V8L6F2"/>